<feature type="region of interest" description="Disordered" evidence="1">
    <location>
        <begin position="411"/>
        <end position="440"/>
    </location>
</feature>
<evidence type="ECO:0000313" key="3">
    <source>
        <dbReference type="Proteomes" id="UP001500610"/>
    </source>
</evidence>
<keyword evidence="3" id="KW-1185">Reference proteome</keyword>
<evidence type="ECO:0000256" key="1">
    <source>
        <dbReference type="SAM" id="MobiDB-lite"/>
    </source>
</evidence>
<name>A0ABP9INV4_9ACTN</name>
<feature type="compositionally biased region" description="Low complexity" evidence="1">
    <location>
        <begin position="94"/>
        <end position="115"/>
    </location>
</feature>
<evidence type="ECO:0000313" key="2">
    <source>
        <dbReference type="EMBL" id="GAA5004570.1"/>
    </source>
</evidence>
<feature type="compositionally biased region" description="Gly residues" evidence="1">
    <location>
        <begin position="421"/>
        <end position="431"/>
    </location>
</feature>
<feature type="region of interest" description="Disordered" evidence="1">
    <location>
        <begin position="94"/>
        <end position="170"/>
    </location>
</feature>
<sequence>MSPHLPPVDPAVTAQLVAALTPRLRKRLDAGVAKVAGRPATRDGDLVRVALDDDTDLELHAPGGVVTSAEAIRCGCLLAPDCLHRAAAASAAPLAEPADPAAEEPLPTETPGTEAQVTETPGTEAQATETPRTEPAATEARRKSHPASVSDSSPARTAVPGGVAAPGNGDAHLTATPAQCTAAAALREAAAAVLEAGVDGAGAVLQAELLRAAHTARLAGLPRAAGRAVSVVTALRAARDADPAHRLSDLTAALRDVLVLAHRLPQATGPELAGLRGSVRRPYAPDGSLRLYGLFAEPVLTATGYAGTVTWTADAAGRLYTVPDVAPGGAARAMGSADRAVRVGDTSLTPRELSRAGLAVSGATVSPTGRLGAGAGVRAVRAPGASWHAEPLDRLWAVPAAEQVARALASDLDVPQAHGTDSGGDGGGSGADGDEPAARAGRDGQDLLFLDVTLIGTVREAAGECLLADCGGLTVRLAAAHDDPALPHRENLRVLALLATAPGARLRVIARLTPAPVPRALLLATSLPADPGTHADLGLDRLRRADLPAAPTAGAPGDARGIRPAPTVPNVEPATAADEAPVHLLRRRVHQAVSGGRRVLAFPGSRESEAARLRRCGLGTAGELLTALHATAAERARDPFGRLLPADTGRFTTAWLGAAVYAEEVDRALCAAAWGAGPPGFAAR</sequence>
<comment type="caution">
    <text evidence="2">The sequence shown here is derived from an EMBL/GenBank/DDBJ whole genome shotgun (WGS) entry which is preliminary data.</text>
</comment>
<feature type="compositionally biased region" description="Low complexity" evidence="1">
    <location>
        <begin position="158"/>
        <end position="167"/>
    </location>
</feature>
<organism evidence="2 3">
    <name type="scientific">Streptomyces hyderabadensis</name>
    <dbReference type="NCBI Taxonomy" id="598549"/>
    <lineage>
        <taxon>Bacteria</taxon>
        <taxon>Bacillati</taxon>
        <taxon>Actinomycetota</taxon>
        <taxon>Actinomycetes</taxon>
        <taxon>Kitasatosporales</taxon>
        <taxon>Streptomycetaceae</taxon>
        <taxon>Streptomyces</taxon>
    </lineage>
</organism>
<gene>
    <name evidence="2" type="ORF">GCM10023257_57420</name>
</gene>
<accession>A0ABP9INV4</accession>
<feature type="compositionally biased region" description="Low complexity" evidence="1">
    <location>
        <begin position="123"/>
        <end position="138"/>
    </location>
</feature>
<dbReference type="Proteomes" id="UP001500610">
    <property type="component" value="Unassembled WGS sequence"/>
</dbReference>
<evidence type="ECO:0008006" key="4">
    <source>
        <dbReference type="Google" id="ProtNLM"/>
    </source>
</evidence>
<dbReference type="EMBL" id="BAABIV010000028">
    <property type="protein sequence ID" value="GAA5004570.1"/>
    <property type="molecule type" value="Genomic_DNA"/>
</dbReference>
<reference evidence="3" key="1">
    <citation type="journal article" date="2019" name="Int. J. Syst. Evol. Microbiol.">
        <title>The Global Catalogue of Microorganisms (GCM) 10K type strain sequencing project: providing services to taxonomists for standard genome sequencing and annotation.</title>
        <authorList>
            <consortium name="The Broad Institute Genomics Platform"/>
            <consortium name="The Broad Institute Genome Sequencing Center for Infectious Disease"/>
            <person name="Wu L."/>
            <person name="Ma J."/>
        </authorList>
    </citation>
    <scope>NUCLEOTIDE SEQUENCE [LARGE SCALE GENOMIC DNA]</scope>
    <source>
        <strain evidence="3">JCM 17657</strain>
    </source>
</reference>
<proteinExistence type="predicted"/>
<dbReference type="RefSeq" id="WP_226027029.1">
    <property type="nucleotide sequence ID" value="NZ_BAABIV010000028.1"/>
</dbReference>
<protein>
    <recommendedName>
        <fullName evidence="4">SWIM-type domain-containing protein</fullName>
    </recommendedName>
</protein>